<proteinExistence type="predicted"/>
<protein>
    <submittedName>
        <fullName evidence="1">Uncharacterized protein</fullName>
    </submittedName>
</protein>
<evidence type="ECO:0000313" key="1">
    <source>
        <dbReference type="EMBL" id="PWD97955.1"/>
    </source>
</evidence>
<keyword evidence="2" id="KW-1185">Reference proteome</keyword>
<comment type="caution">
    <text evidence="1">The sequence shown here is derived from an EMBL/GenBank/DDBJ whole genome shotgun (WGS) entry which is preliminary data.</text>
</comment>
<dbReference type="AlphaFoldDB" id="A0A2U2B4G2"/>
<name>A0A2U2B4G2_9BACT</name>
<reference evidence="1 2" key="1">
    <citation type="submission" date="2018-05" db="EMBL/GenBank/DDBJ databases">
        <title>Marinilabilia rubrum sp. nov., isolated from saltern sediment.</title>
        <authorList>
            <person name="Zhang R."/>
        </authorList>
    </citation>
    <scope>NUCLEOTIDE SEQUENCE [LARGE SCALE GENOMIC DNA]</scope>
    <source>
        <strain evidence="1 2">WTE16</strain>
    </source>
</reference>
<sequence length="64" mass="7264">METTDEKMTKLQTWPSRGIPLKTHGRASLLYLILNHAALLTKKLCQLRGLHATLENRNALFSFA</sequence>
<evidence type="ECO:0000313" key="2">
    <source>
        <dbReference type="Proteomes" id="UP000244956"/>
    </source>
</evidence>
<dbReference type="Proteomes" id="UP000244956">
    <property type="component" value="Unassembled WGS sequence"/>
</dbReference>
<dbReference type="EMBL" id="QEWP01000021">
    <property type="protein sequence ID" value="PWD97955.1"/>
    <property type="molecule type" value="Genomic_DNA"/>
</dbReference>
<accession>A0A2U2B4G2</accession>
<organism evidence="1 2">
    <name type="scientific">Marinilabilia rubra</name>
    <dbReference type="NCBI Taxonomy" id="2162893"/>
    <lineage>
        <taxon>Bacteria</taxon>
        <taxon>Pseudomonadati</taxon>
        <taxon>Bacteroidota</taxon>
        <taxon>Bacteroidia</taxon>
        <taxon>Marinilabiliales</taxon>
        <taxon>Marinilabiliaceae</taxon>
        <taxon>Marinilabilia</taxon>
    </lineage>
</organism>
<gene>
    <name evidence="1" type="ORF">DDZ16_17940</name>
</gene>